<gene>
    <name evidence="1" type="ORF">EV356DRAFT_569616</name>
</gene>
<accession>A0A6A6GZQ2</accession>
<protein>
    <submittedName>
        <fullName evidence="1">Uncharacterized protein</fullName>
    </submittedName>
</protein>
<sequence length="157" mass="17126">MDQTYQSSRNLTAFYETRITSIWNPSSVREAFPPCSRRQFIGPSALIELNWLASAGPNRNQAKRYVHDSGPGRADAERHTISIKHDPSARCLASQGTGTKRAPSVCLRTEIAEESSTRVRAAGAAWRSGRRIPSTLGMRRCVGGLAGRGGLRGSREA</sequence>
<dbReference type="Proteomes" id="UP000800092">
    <property type="component" value="Unassembled WGS sequence"/>
</dbReference>
<dbReference type="AlphaFoldDB" id="A0A6A6GZQ2"/>
<evidence type="ECO:0000313" key="2">
    <source>
        <dbReference type="Proteomes" id="UP000800092"/>
    </source>
</evidence>
<organism evidence="1 2">
    <name type="scientific">Viridothelium virens</name>
    <name type="common">Speckled blister lichen</name>
    <name type="synonym">Trypethelium virens</name>
    <dbReference type="NCBI Taxonomy" id="1048519"/>
    <lineage>
        <taxon>Eukaryota</taxon>
        <taxon>Fungi</taxon>
        <taxon>Dikarya</taxon>
        <taxon>Ascomycota</taxon>
        <taxon>Pezizomycotina</taxon>
        <taxon>Dothideomycetes</taxon>
        <taxon>Dothideomycetes incertae sedis</taxon>
        <taxon>Trypetheliales</taxon>
        <taxon>Trypetheliaceae</taxon>
        <taxon>Viridothelium</taxon>
    </lineage>
</organism>
<dbReference type="EMBL" id="ML991828">
    <property type="protein sequence ID" value="KAF2231306.1"/>
    <property type="molecule type" value="Genomic_DNA"/>
</dbReference>
<reference evidence="1" key="1">
    <citation type="journal article" date="2020" name="Stud. Mycol.">
        <title>101 Dothideomycetes genomes: a test case for predicting lifestyles and emergence of pathogens.</title>
        <authorList>
            <person name="Haridas S."/>
            <person name="Albert R."/>
            <person name="Binder M."/>
            <person name="Bloem J."/>
            <person name="Labutti K."/>
            <person name="Salamov A."/>
            <person name="Andreopoulos B."/>
            <person name="Baker S."/>
            <person name="Barry K."/>
            <person name="Bills G."/>
            <person name="Bluhm B."/>
            <person name="Cannon C."/>
            <person name="Castanera R."/>
            <person name="Culley D."/>
            <person name="Daum C."/>
            <person name="Ezra D."/>
            <person name="Gonzalez J."/>
            <person name="Henrissat B."/>
            <person name="Kuo A."/>
            <person name="Liang C."/>
            <person name="Lipzen A."/>
            <person name="Lutzoni F."/>
            <person name="Magnuson J."/>
            <person name="Mondo S."/>
            <person name="Nolan M."/>
            <person name="Ohm R."/>
            <person name="Pangilinan J."/>
            <person name="Park H.-J."/>
            <person name="Ramirez L."/>
            <person name="Alfaro M."/>
            <person name="Sun H."/>
            <person name="Tritt A."/>
            <person name="Yoshinaga Y."/>
            <person name="Zwiers L.-H."/>
            <person name="Turgeon B."/>
            <person name="Goodwin S."/>
            <person name="Spatafora J."/>
            <person name="Crous P."/>
            <person name="Grigoriev I."/>
        </authorList>
    </citation>
    <scope>NUCLEOTIDE SEQUENCE</scope>
    <source>
        <strain evidence="1">Tuck. ex Michener</strain>
    </source>
</reference>
<name>A0A6A6GZQ2_VIRVR</name>
<proteinExistence type="predicted"/>
<keyword evidence="2" id="KW-1185">Reference proteome</keyword>
<evidence type="ECO:0000313" key="1">
    <source>
        <dbReference type="EMBL" id="KAF2231306.1"/>
    </source>
</evidence>